<dbReference type="RefSeq" id="WP_093715414.1">
    <property type="nucleotide sequence ID" value="NZ_FONG01000013.1"/>
</dbReference>
<keyword evidence="2" id="KW-0812">Transmembrane</keyword>
<keyword evidence="2" id="KW-1133">Transmembrane helix</keyword>
<reference evidence="4 5" key="1">
    <citation type="submission" date="2016-10" db="EMBL/GenBank/DDBJ databases">
        <authorList>
            <person name="de Groot N.N."/>
        </authorList>
    </citation>
    <scope>NUCLEOTIDE SEQUENCE [LARGE SCALE GENOMIC DNA]</scope>
    <source>
        <strain evidence="4 5">CGMCC 4.3510</strain>
    </source>
</reference>
<feature type="domain" description="DUF4232" evidence="3">
    <location>
        <begin position="153"/>
        <end position="275"/>
    </location>
</feature>
<sequence length="285" mass="28995">MTGLPDGLPGDAPGEEPFDPLEPLLRPPAVYLAPPAGSFETIRRRAARRRRGRALAGGTLAVAVISGAVLAAAALTRDDSQEVVPTPANSTEHTTTSPGPTKPPVVPPPGPTPSRTTPTPGGGPSTVTTEPTRTPPTTPTTGTDGTGGSTPLCTAAQLTPSLGGGDAGAGSVFRYLVLTNHSGTVCHVTGFPGLSLLDADGKQIGAPATYQQLDHQPVVLRPGESASDTIRTVNQQGTCLPTSTSLRIYPPGSRQSLVFPGKVTNCDNEFVVTPFTKGTTGNPAS</sequence>
<feature type="region of interest" description="Disordered" evidence="1">
    <location>
        <begin position="76"/>
        <end position="157"/>
    </location>
</feature>
<accession>A0A1I2IL26</accession>
<evidence type="ECO:0000256" key="2">
    <source>
        <dbReference type="SAM" id="Phobius"/>
    </source>
</evidence>
<feature type="region of interest" description="Disordered" evidence="1">
    <location>
        <begin position="1"/>
        <end position="26"/>
    </location>
</feature>
<dbReference type="Proteomes" id="UP000199323">
    <property type="component" value="Unassembled WGS sequence"/>
</dbReference>
<dbReference type="AlphaFoldDB" id="A0A1I2IL26"/>
<dbReference type="EMBL" id="FONG01000013">
    <property type="protein sequence ID" value="SFF41221.1"/>
    <property type="molecule type" value="Genomic_DNA"/>
</dbReference>
<feature type="transmembrane region" description="Helical" evidence="2">
    <location>
        <begin position="54"/>
        <end position="75"/>
    </location>
</feature>
<organism evidence="4 5">
    <name type="scientific">Actinacidiphila alni</name>
    <dbReference type="NCBI Taxonomy" id="380248"/>
    <lineage>
        <taxon>Bacteria</taxon>
        <taxon>Bacillati</taxon>
        <taxon>Actinomycetota</taxon>
        <taxon>Actinomycetes</taxon>
        <taxon>Kitasatosporales</taxon>
        <taxon>Streptomycetaceae</taxon>
        <taxon>Actinacidiphila</taxon>
    </lineage>
</organism>
<feature type="compositionally biased region" description="Pro residues" evidence="1">
    <location>
        <begin position="100"/>
        <end position="112"/>
    </location>
</feature>
<evidence type="ECO:0000256" key="1">
    <source>
        <dbReference type="SAM" id="MobiDB-lite"/>
    </source>
</evidence>
<protein>
    <recommendedName>
        <fullName evidence="3">DUF4232 domain-containing protein</fullName>
    </recommendedName>
</protein>
<feature type="compositionally biased region" description="Low complexity" evidence="1">
    <location>
        <begin position="1"/>
        <end position="12"/>
    </location>
</feature>
<gene>
    <name evidence="4" type="ORF">SAMN05216251_113168</name>
</gene>
<dbReference type="InterPro" id="IPR025326">
    <property type="entry name" value="DUF4232"/>
</dbReference>
<feature type="compositionally biased region" description="Low complexity" evidence="1">
    <location>
        <begin position="113"/>
        <end position="132"/>
    </location>
</feature>
<dbReference type="Pfam" id="PF14016">
    <property type="entry name" value="DUF4232"/>
    <property type="match status" value="1"/>
</dbReference>
<proteinExistence type="predicted"/>
<evidence type="ECO:0000259" key="3">
    <source>
        <dbReference type="Pfam" id="PF14016"/>
    </source>
</evidence>
<dbReference type="STRING" id="380248.SAMN05216251_113168"/>
<evidence type="ECO:0000313" key="4">
    <source>
        <dbReference type="EMBL" id="SFF41221.1"/>
    </source>
</evidence>
<keyword evidence="2" id="KW-0472">Membrane</keyword>
<evidence type="ECO:0000313" key="5">
    <source>
        <dbReference type="Proteomes" id="UP000199323"/>
    </source>
</evidence>
<keyword evidence="5" id="KW-1185">Reference proteome</keyword>
<name>A0A1I2IL26_9ACTN</name>